<dbReference type="RefSeq" id="WP_120033298.1">
    <property type="nucleotide sequence ID" value="NZ_QVMU01000017.1"/>
</dbReference>
<dbReference type="Pfam" id="PF01810">
    <property type="entry name" value="LysE"/>
    <property type="match status" value="1"/>
</dbReference>
<dbReference type="EMBL" id="QVMU01000017">
    <property type="protein sequence ID" value="RJX68953.1"/>
    <property type="molecule type" value="Genomic_DNA"/>
</dbReference>
<proteinExistence type="predicted"/>
<keyword evidence="8" id="KW-1185">Reference proteome</keyword>
<dbReference type="GO" id="GO:0005886">
    <property type="term" value="C:plasma membrane"/>
    <property type="evidence" value="ECO:0007669"/>
    <property type="project" value="UniProtKB-SubCell"/>
</dbReference>
<evidence type="ECO:0000256" key="5">
    <source>
        <dbReference type="ARBA" id="ARBA00023136"/>
    </source>
</evidence>
<comment type="subcellular location">
    <subcellularLocation>
        <location evidence="1">Cell membrane</location>
        <topology evidence="1">Multi-pass membrane protein</topology>
    </subcellularLocation>
</comment>
<dbReference type="Proteomes" id="UP000273252">
    <property type="component" value="Unassembled WGS sequence"/>
</dbReference>
<dbReference type="InterPro" id="IPR001123">
    <property type="entry name" value="LeuE-type"/>
</dbReference>
<dbReference type="AlphaFoldDB" id="A0A3A6QMA4"/>
<accession>A0A3A6QMA4</accession>
<evidence type="ECO:0000313" key="8">
    <source>
        <dbReference type="Proteomes" id="UP000273252"/>
    </source>
</evidence>
<feature type="transmembrane region" description="Helical" evidence="6">
    <location>
        <begin position="74"/>
        <end position="91"/>
    </location>
</feature>
<feature type="transmembrane region" description="Helical" evidence="6">
    <location>
        <begin position="137"/>
        <end position="161"/>
    </location>
</feature>
<reference evidence="7 8" key="1">
    <citation type="submission" date="2018-08" db="EMBL/GenBank/DDBJ databases">
        <title>Vibrio isolated from the Eastern China Marginal Seas.</title>
        <authorList>
            <person name="Li Y."/>
        </authorList>
    </citation>
    <scope>NUCLEOTIDE SEQUENCE [LARGE SCALE GENOMIC DNA]</scope>
    <source>
        <strain evidence="7 8">BEI233</strain>
    </source>
</reference>
<organism evidence="7 8">
    <name type="scientific">Vibrio sinensis</name>
    <dbReference type="NCBI Taxonomy" id="2302434"/>
    <lineage>
        <taxon>Bacteria</taxon>
        <taxon>Pseudomonadati</taxon>
        <taxon>Pseudomonadota</taxon>
        <taxon>Gammaproteobacteria</taxon>
        <taxon>Vibrionales</taxon>
        <taxon>Vibrionaceae</taxon>
        <taxon>Vibrio</taxon>
    </lineage>
</organism>
<keyword evidence="3 6" id="KW-0812">Transmembrane</keyword>
<comment type="caution">
    <text evidence="7">The sequence shown here is derived from an EMBL/GenBank/DDBJ whole genome shotgun (WGS) entry which is preliminary data.</text>
</comment>
<evidence type="ECO:0000256" key="3">
    <source>
        <dbReference type="ARBA" id="ARBA00022692"/>
    </source>
</evidence>
<dbReference type="GO" id="GO:0015171">
    <property type="term" value="F:amino acid transmembrane transporter activity"/>
    <property type="evidence" value="ECO:0007669"/>
    <property type="project" value="TreeGrafter"/>
</dbReference>
<feature type="transmembrane region" description="Helical" evidence="6">
    <location>
        <begin position="41"/>
        <end position="62"/>
    </location>
</feature>
<keyword evidence="4 6" id="KW-1133">Transmembrane helix</keyword>
<dbReference type="PANTHER" id="PTHR30086">
    <property type="entry name" value="ARGININE EXPORTER PROTEIN ARGO"/>
    <property type="match status" value="1"/>
</dbReference>
<name>A0A3A6QMA4_9VIBR</name>
<protein>
    <submittedName>
        <fullName evidence="7">LysE family translocator</fullName>
    </submittedName>
</protein>
<evidence type="ECO:0000256" key="1">
    <source>
        <dbReference type="ARBA" id="ARBA00004651"/>
    </source>
</evidence>
<gene>
    <name evidence="7" type="ORF">DZ860_16065</name>
</gene>
<dbReference type="OrthoDB" id="9812084at2"/>
<sequence length="194" mass="21269">MEWEQIGALALFAFVSTFTPGPNNLMLMASGANVGFKRSIPHILGITIGFPVMIILVGLGLMELFTQYPIVHQVLKFVSISYLFYLAYKIATSQPPQTNNLYQPLTFLNAASFQWVNPKGWSMALTAVSVYNVNNSALGLGIIAIIFVLTNIPSGTAWTIAGKQLQHILTSPSRIRAFNWSMAFLLIGSTVPML</sequence>
<keyword evidence="2" id="KW-1003">Cell membrane</keyword>
<dbReference type="GO" id="GO:0033228">
    <property type="term" value="P:cysteine export across plasma membrane"/>
    <property type="evidence" value="ECO:0007669"/>
    <property type="project" value="TreeGrafter"/>
</dbReference>
<evidence type="ECO:0000313" key="7">
    <source>
        <dbReference type="EMBL" id="RJX68953.1"/>
    </source>
</evidence>
<evidence type="ECO:0000256" key="2">
    <source>
        <dbReference type="ARBA" id="ARBA00022475"/>
    </source>
</evidence>
<evidence type="ECO:0000256" key="6">
    <source>
        <dbReference type="SAM" id="Phobius"/>
    </source>
</evidence>
<evidence type="ECO:0000256" key="4">
    <source>
        <dbReference type="ARBA" id="ARBA00022989"/>
    </source>
</evidence>
<feature type="transmembrane region" description="Helical" evidence="6">
    <location>
        <begin position="173"/>
        <end position="191"/>
    </location>
</feature>
<keyword evidence="5 6" id="KW-0472">Membrane</keyword>
<dbReference type="PANTHER" id="PTHR30086:SF20">
    <property type="entry name" value="ARGININE EXPORTER PROTEIN ARGO-RELATED"/>
    <property type="match status" value="1"/>
</dbReference>